<evidence type="ECO:0000256" key="2">
    <source>
        <dbReference type="SAM" id="SignalP"/>
    </source>
</evidence>
<dbReference type="InterPro" id="IPR008258">
    <property type="entry name" value="Transglycosylase_SLT_dom_1"/>
</dbReference>
<dbReference type="CDD" id="cd00118">
    <property type="entry name" value="LysM"/>
    <property type="match status" value="3"/>
</dbReference>
<dbReference type="InterPro" id="IPR023346">
    <property type="entry name" value="Lysozyme-like_dom_sf"/>
</dbReference>
<feature type="domain" description="LysM" evidence="3">
    <location>
        <begin position="517"/>
        <end position="560"/>
    </location>
</feature>
<keyword evidence="2" id="KW-0732">Signal</keyword>
<evidence type="ECO:0000256" key="1">
    <source>
        <dbReference type="ARBA" id="ARBA00007734"/>
    </source>
</evidence>
<evidence type="ECO:0000313" key="4">
    <source>
        <dbReference type="EMBL" id="AVY94455.1"/>
    </source>
</evidence>
<dbReference type="Pfam" id="PF01464">
    <property type="entry name" value="SLT"/>
    <property type="match status" value="1"/>
</dbReference>
<accession>A0A2S0PAU1</accession>
<evidence type="ECO:0000259" key="3">
    <source>
        <dbReference type="PROSITE" id="PS51782"/>
    </source>
</evidence>
<dbReference type="PROSITE" id="PS00922">
    <property type="entry name" value="TRANSGLYCOSYLASE"/>
    <property type="match status" value="1"/>
</dbReference>
<dbReference type="PROSITE" id="PS51782">
    <property type="entry name" value="LYSM"/>
    <property type="match status" value="3"/>
</dbReference>
<gene>
    <name evidence="4" type="ORF">DAI18_10645</name>
</gene>
<dbReference type="OrthoDB" id="9815002at2"/>
<dbReference type="InterPro" id="IPR000189">
    <property type="entry name" value="Transglyc_AS"/>
</dbReference>
<dbReference type="SMART" id="SM00257">
    <property type="entry name" value="LysM"/>
    <property type="match status" value="3"/>
</dbReference>
<proteinExistence type="inferred from homology"/>
<dbReference type="AlphaFoldDB" id="A0A2S0PAU1"/>
<dbReference type="InterPro" id="IPR036779">
    <property type="entry name" value="LysM_dom_sf"/>
</dbReference>
<dbReference type="KEGG" id="maer:DAI18_10645"/>
<keyword evidence="4" id="KW-0378">Hydrolase</keyword>
<comment type="similarity">
    <text evidence="1">Belongs to the transglycosylase Slt family.</text>
</comment>
<protein>
    <submittedName>
        <fullName evidence="4">Peptidoglycan N-acetylmuramoylhydrolase</fullName>
    </submittedName>
</protein>
<dbReference type="Gene3D" id="3.10.350.10">
    <property type="entry name" value="LysM domain"/>
    <property type="match status" value="3"/>
</dbReference>
<dbReference type="GO" id="GO:0008932">
    <property type="term" value="F:lytic endotransglycosylase activity"/>
    <property type="evidence" value="ECO:0007669"/>
    <property type="project" value="TreeGrafter"/>
</dbReference>
<sequence length="631" mass="68596">MKHTLKLALSLAFAGGLAGQAHAEFDNLSYSSGQAMMQQNNILLRNGDDVWQRIREGFQMDEVNADLVRRFERQYAANPAGIERTLGRSHKYLFHIINEVEKRGMPTELALLPVVESAFVPQAESPVGAAGLWQFMPATGRHYGLEQTWWYDGRRDVVGATQAALNYLEYLHGLFGDWSLALAAYNWGEGNVSRAQERNRAQGLPDDFEHIRMPAETRNYVPKLIAVRNVLSDPKRYNVALNKFPNRPYFVAVSTGKHIDIDVAAKLANVPEAELKTLNPGYKRPLLAYKNGRQLLIPVDHFDRFEKNLASWDKPLSQWQAVVAQDGDTPDVVAERYNMTVAELRSVNGALGGRLQAGQPLLVAQRGSSAAPALIAAADRDDQAEAPRTVAARPVSDSPARPVVTVARAPVVADKAPVMAAAPVARPAVMVASADTRPAASSRSSSAVTTDLPPAVDTVASPRPFADIEVVPSPVVATAASAEDAISEIASIRPAVDTVARTEPARPQQTAAVATSSRHTVSSGDTLYSLAKRYNMSVAQLRDLNQLNGNALQLGQTLQVAAGSSDLITVAASSAAAPRTQQYQYVVQRGDTLYSIARKFGLDHQDLRRWNDERKLARLQPGNRVTLVVGI</sequence>
<keyword evidence="5" id="KW-1185">Reference proteome</keyword>
<dbReference type="GO" id="GO:0000270">
    <property type="term" value="P:peptidoglycan metabolic process"/>
    <property type="evidence" value="ECO:0007669"/>
    <property type="project" value="InterPro"/>
</dbReference>
<name>A0A2S0PAU1_9NEIS</name>
<dbReference type="InterPro" id="IPR018392">
    <property type="entry name" value="LysM"/>
</dbReference>
<dbReference type="Proteomes" id="UP000244173">
    <property type="component" value="Chromosome"/>
</dbReference>
<dbReference type="SUPFAM" id="SSF54106">
    <property type="entry name" value="LysM domain"/>
    <property type="match status" value="3"/>
</dbReference>
<dbReference type="EMBL" id="CP028519">
    <property type="protein sequence ID" value="AVY94455.1"/>
    <property type="molecule type" value="Genomic_DNA"/>
</dbReference>
<reference evidence="4 5" key="1">
    <citation type="submission" date="2018-04" db="EMBL/GenBank/DDBJ databases">
        <title>Denitrifier Microvirgula.</title>
        <authorList>
            <person name="Anderson E."/>
            <person name="Jang J."/>
            <person name="Ishii S."/>
        </authorList>
    </citation>
    <scope>NUCLEOTIDE SEQUENCE [LARGE SCALE GENOMIC DNA]</scope>
    <source>
        <strain evidence="4 5">BE2.4</strain>
    </source>
</reference>
<dbReference type="PANTHER" id="PTHR33734">
    <property type="entry name" value="LYSM DOMAIN-CONTAINING GPI-ANCHORED PROTEIN 2"/>
    <property type="match status" value="1"/>
</dbReference>
<evidence type="ECO:0000313" key="5">
    <source>
        <dbReference type="Proteomes" id="UP000244173"/>
    </source>
</evidence>
<dbReference type="RefSeq" id="WP_107889408.1">
    <property type="nucleotide sequence ID" value="NZ_CP028519.1"/>
</dbReference>
<dbReference type="SUPFAM" id="SSF53955">
    <property type="entry name" value="Lysozyme-like"/>
    <property type="match status" value="1"/>
</dbReference>
<organism evidence="4 5">
    <name type="scientific">Microvirgula aerodenitrificans</name>
    <dbReference type="NCBI Taxonomy" id="57480"/>
    <lineage>
        <taxon>Bacteria</taxon>
        <taxon>Pseudomonadati</taxon>
        <taxon>Pseudomonadota</taxon>
        <taxon>Betaproteobacteria</taxon>
        <taxon>Neisseriales</taxon>
        <taxon>Aquaspirillaceae</taxon>
        <taxon>Microvirgula</taxon>
    </lineage>
</organism>
<dbReference type="Pfam" id="PF01476">
    <property type="entry name" value="LysM"/>
    <property type="match status" value="3"/>
</dbReference>
<feature type="signal peptide" evidence="2">
    <location>
        <begin position="1"/>
        <end position="23"/>
    </location>
</feature>
<dbReference type="PANTHER" id="PTHR33734:SF22">
    <property type="entry name" value="MEMBRANE-BOUND LYTIC MUREIN TRANSGLYCOSYLASE D"/>
    <property type="match status" value="1"/>
</dbReference>
<dbReference type="GO" id="GO:0016787">
    <property type="term" value="F:hydrolase activity"/>
    <property type="evidence" value="ECO:0007669"/>
    <property type="project" value="UniProtKB-KW"/>
</dbReference>
<feature type="domain" description="LysM" evidence="3">
    <location>
        <begin position="583"/>
        <end position="627"/>
    </location>
</feature>
<dbReference type="STRING" id="1122240.GCA_000620105_00162"/>
<feature type="chain" id="PRO_5015558713" evidence="2">
    <location>
        <begin position="24"/>
        <end position="631"/>
    </location>
</feature>
<dbReference type="GO" id="GO:0016020">
    <property type="term" value="C:membrane"/>
    <property type="evidence" value="ECO:0007669"/>
    <property type="project" value="InterPro"/>
</dbReference>
<dbReference type="CDD" id="cd16894">
    <property type="entry name" value="MltD-like"/>
    <property type="match status" value="1"/>
</dbReference>
<feature type="domain" description="LysM" evidence="3">
    <location>
        <begin position="320"/>
        <end position="363"/>
    </location>
</feature>
<dbReference type="Gene3D" id="1.10.530.10">
    <property type="match status" value="1"/>
</dbReference>